<dbReference type="InParanoid" id="F4RFL8"/>
<sequence>MEFSIRWLSFSLAVILFGCQFSAWASSVPSKNSGGVNFPDMGIPLSKYKFAVASTNTGHNGTVTDGTFAISNPESQIDFGYRAVHLSTIFSKVVVQNFYTKKAKKNYWIGCSSGGKQGLKELQAFPEDFDGVLAGAAAQWWTHLNGWTVESNLRNAPTTDGFMNASDWALIEEHTLKECDMLDGVQDGIIGNPLVCKPNFDSLRCSQDQLRNASSNLAIPSCLTSQQISVAQSAFEDWVDHDGAFLFPGFTYGSETFGPMGMFMNEITLPLAMDFFKYQVLNFTSINSEYKFTSESLLEIRSTADQTNPGQANAIDGNILPFINRGGKLMTYTGMADPLVPSRSSIWYHDQVKKTLGRDPRESYRLFPVPGMGHCSGGPGPANIGGASQKELPRNSTSQSYSFLPEDDMILALIEWTENGKAPDHLVATKFVNDLKDEGVQFQRKLCPWPLVAKYDGYGDTNSHHSYQCKDQ</sequence>
<feature type="signal peptide" evidence="10">
    <location>
        <begin position="1"/>
        <end position="25"/>
    </location>
</feature>
<comment type="catalytic activity">
    <reaction evidence="9">
        <text>feruloyl-polysaccharide + H2O = ferulate + polysaccharide.</text>
        <dbReference type="EC" id="3.1.1.73"/>
    </reaction>
</comment>
<gene>
    <name evidence="12" type="ORF">MELLADRAFT_104701</name>
</gene>
<dbReference type="VEuPathDB" id="FungiDB:MELLADRAFT_104701"/>
<dbReference type="GO" id="GO:0045493">
    <property type="term" value="P:xylan catabolic process"/>
    <property type="evidence" value="ECO:0007669"/>
    <property type="project" value="UniProtKB-KW"/>
</dbReference>
<evidence type="ECO:0000313" key="13">
    <source>
        <dbReference type="Proteomes" id="UP000001072"/>
    </source>
</evidence>
<feature type="region of interest" description="Disordered" evidence="11">
    <location>
        <begin position="378"/>
        <end position="399"/>
    </location>
</feature>
<dbReference type="GO" id="GO:0046872">
    <property type="term" value="F:metal ion binding"/>
    <property type="evidence" value="ECO:0007669"/>
    <property type="project" value="UniProtKB-KW"/>
</dbReference>
<accession>F4RFL8</accession>
<keyword evidence="3" id="KW-0119">Carbohydrate metabolism</keyword>
<keyword evidence="4" id="KW-0479">Metal-binding</keyword>
<dbReference type="RefSeq" id="XP_007407805.1">
    <property type="nucleotide sequence ID" value="XM_007407743.1"/>
</dbReference>
<keyword evidence="6 10" id="KW-0378">Hydrolase</keyword>
<dbReference type="OrthoDB" id="3039123at2759"/>
<dbReference type="KEGG" id="mlr:MELLADRAFT_104701"/>
<reference evidence="13" key="1">
    <citation type="journal article" date="2011" name="Proc. Natl. Acad. Sci. U.S.A.">
        <title>Obligate biotrophy features unraveled by the genomic analysis of rust fungi.</title>
        <authorList>
            <person name="Duplessis S."/>
            <person name="Cuomo C.A."/>
            <person name="Lin Y.-C."/>
            <person name="Aerts A."/>
            <person name="Tisserant E."/>
            <person name="Veneault-Fourrey C."/>
            <person name="Joly D.L."/>
            <person name="Hacquard S."/>
            <person name="Amselem J."/>
            <person name="Cantarel B.L."/>
            <person name="Chiu R."/>
            <person name="Coutinho P.M."/>
            <person name="Feau N."/>
            <person name="Field M."/>
            <person name="Frey P."/>
            <person name="Gelhaye E."/>
            <person name="Goldberg J."/>
            <person name="Grabherr M.G."/>
            <person name="Kodira C.D."/>
            <person name="Kohler A."/>
            <person name="Kuees U."/>
            <person name="Lindquist E.A."/>
            <person name="Lucas S.M."/>
            <person name="Mago R."/>
            <person name="Mauceli E."/>
            <person name="Morin E."/>
            <person name="Murat C."/>
            <person name="Pangilinan J.L."/>
            <person name="Park R."/>
            <person name="Pearson M."/>
            <person name="Quesneville H."/>
            <person name="Rouhier N."/>
            <person name="Sakthikumar S."/>
            <person name="Salamov A.A."/>
            <person name="Schmutz J."/>
            <person name="Selles B."/>
            <person name="Shapiro H."/>
            <person name="Tanguay P."/>
            <person name="Tuskan G.A."/>
            <person name="Henrissat B."/>
            <person name="Van de Peer Y."/>
            <person name="Rouze P."/>
            <person name="Ellis J.G."/>
            <person name="Dodds P.N."/>
            <person name="Schein J.E."/>
            <person name="Zhong S."/>
            <person name="Hamelin R.C."/>
            <person name="Grigoriev I.V."/>
            <person name="Szabo L.J."/>
            <person name="Martin F."/>
        </authorList>
    </citation>
    <scope>NUCLEOTIDE SEQUENCE [LARGE SCALE GENOMIC DNA]</scope>
    <source>
        <strain evidence="13">98AG31 / pathotype 3-4-7</strain>
    </source>
</reference>
<dbReference type="PANTHER" id="PTHR33938:SF15">
    <property type="entry name" value="FERULOYL ESTERASE B-RELATED"/>
    <property type="match status" value="1"/>
</dbReference>
<dbReference type="AlphaFoldDB" id="F4RFL8"/>
<proteinExistence type="inferred from homology"/>
<evidence type="ECO:0000313" key="12">
    <source>
        <dbReference type="EMBL" id="EGG08831.1"/>
    </source>
</evidence>
<organism evidence="13">
    <name type="scientific">Melampsora larici-populina (strain 98AG31 / pathotype 3-4-7)</name>
    <name type="common">Poplar leaf rust fungus</name>
    <dbReference type="NCBI Taxonomy" id="747676"/>
    <lineage>
        <taxon>Eukaryota</taxon>
        <taxon>Fungi</taxon>
        <taxon>Dikarya</taxon>
        <taxon>Basidiomycota</taxon>
        <taxon>Pucciniomycotina</taxon>
        <taxon>Pucciniomycetes</taxon>
        <taxon>Pucciniales</taxon>
        <taxon>Melampsoraceae</taxon>
        <taxon>Melampsora</taxon>
    </lineage>
</organism>
<protein>
    <recommendedName>
        <fullName evidence="10">Carboxylic ester hydrolase</fullName>
        <ecNumber evidence="10">3.1.1.-</ecNumber>
    </recommendedName>
</protein>
<dbReference type="PANTHER" id="PTHR33938">
    <property type="entry name" value="FERULOYL ESTERASE B-RELATED"/>
    <property type="match status" value="1"/>
</dbReference>
<evidence type="ECO:0000256" key="2">
    <source>
        <dbReference type="ARBA" id="ARBA00022487"/>
    </source>
</evidence>
<dbReference type="HOGENOM" id="CLU_014819_1_0_1"/>
<evidence type="ECO:0000256" key="4">
    <source>
        <dbReference type="ARBA" id="ARBA00022723"/>
    </source>
</evidence>
<dbReference type="InterPro" id="IPR029058">
    <property type="entry name" value="AB_hydrolase_fold"/>
</dbReference>
<dbReference type="Proteomes" id="UP000001072">
    <property type="component" value="Unassembled WGS sequence"/>
</dbReference>
<evidence type="ECO:0000256" key="7">
    <source>
        <dbReference type="ARBA" id="ARBA00022837"/>
    </source>
</evidence>
<evidence type="ECO:0000256" key="9">
    <source>
        <dbReference type="ARBA" id="ARBA00034075"/>
    </source>
</evidence>
<dbReference type="EC" id="3.1.1.-" evidence="10"/>
<keyword evidence="13" id="KW-1185">Reference proteome</keyword>
<dbReference type="eggNOG" id="ENOG502QPXZ">
    <property type="taxonomic scope" value="Eukaryota"/>
</dbReference>
<keyword evidence="3" id="KW-0624">Polysaccharide degradation</keyword>
<keyword evidence="2" id="KW-0719">Serine esterase</keyword>
<dbReference type="SUPFAM" id="SSF53474">
    <property type="entry name" value="alpha/beta-Hydrolases"/>
    <property type="match status" value="1"/>
</dbReference>
<evidence type="ECO:0000256" key="8">
    <source>
        <dbReference type="ARBA" id="ARBA00023157"/>
    </source>
</evidence>
<keyword evidence="7" id="KW-0106">Calcium</keyword>
<evidence type="ECO:0000256" key="6">
    <source>
        <dbReference type="ARBA" id="ARBA00022801"/>
    </source>
</evidence>
<evidence type="ECO:0000256" key="5">
    <source>
        <dbReference type="ARBA" id="ARBA00022729"/>
    </source>
</evidence>
<evidence type="ECO:0000256" key="3">
    <source>
        <dbReference type="ARBA" id="ARBA00022651"/>
    </source>
</evidence>
<keyword evidence="3" id="KW-0858">Xylan degradation</keyword>
<dbReference type="GO" id="GO:0030600">
    <property type="term" value="F:feruloyl esterase activity"/>
    <property type="evidence" value="ECO:0007669"/>
    <property type="project" value="UniProtKB-EC"/>
</dbReference>
<dbReference type="GeneID" id="18922371"/>
<dbReference type="Pfam" id="PF07519">
    <property type="entry name" value="Tannase"/>
    <property type="match status" value="1"/>
</dbReference>
<evidence type="ECO:0000256" key="1">
    <source>
        <dbReference type="ARBA" id="ARBA00006249"/>
    </source>
</evidence>
<dbReference type="EMBL" id="GL883099">
    <property type="protein sequence ID" value="EGG08831.1"/>
    <property type="molecule type" value="Genomic_DNA"/>
</dbReference>
<name>F4RFL8_MELLP</name>
<keyword evidence="8" id="KW-1015">Disulfide bond</keyword>
<evidence type="ECO:0000256" key="11">
    <source>
        <dbReference type="SAM" id="MobiDB-lite"/>
    </source>
</evidence>
<comment type="similarity">
    <text evidence="1 10">Belongs to the tannase family.</text>
</comment>
<dbReference type="PROSITE" id="PS51257">
    <property type="entry name" value="PROKAR_LIPOPROTEIN"/>
    <property type="match status" value="1"/>
</dbReference>
<dbReference type="InterPro" id="IPR011118">
    <property type="entry name" value="Tannase/feruloyl_esterase"/>
</dbReference>
<feature type="chain" id="PRO_5005129520" description="Carboxylic ester hydrolase" evidence="10">
    <location>
        <begin position="26"/>
        <end position="472"/>
    </location>
</feature>
<evidence type="ECO:0000256" key="10">
    <source>
        <dbReference type="RuleBase" id="RU361238"/>
    </source>
</evidence>
<keyword evidence="5 10" id="KW-0732">Signal</keyword>